<dbReference type="Gramene" id="ESR44686">
    <property type="protein sequence ID" value="ESR44686"/>
    <property type="gene ID" value="CICLE_v10003773mg"/>
</dbReference>
<dbReference type="Gene3D" id="3.30.200.20">
    <property type="entry name" value="Phosphorylase Kinase, domain 1"/>
    <property type="match status" value="1"/>
</dbReference>
<dbReference type="GO" id="GO:0005524">
    <property type="term" value="F:ATP binding"/>
    <property type="evidence" value="ECO:0007669"/>
    <property type="project" value="UniProtKB-UniRule"/>
</dbReference>
<evidence type="ECO:0000256" key="19">
    <source>
        <dbReference type="ARBA" id="ARBA00047899"/>
    </source>
</evidence>
<comment type="similarity">
    <text evidence="2">Belongs to the protein kinase superfamily. Ser/Thr protein kinase family.</text>
</comment>
<organism evidence="25 26">
    <name type="scientific">Citrus clementina</name>
    <name type="common">Clementine</name>
    <name type="synonym">Citrus deliciosa x Citrus sinensis</name>
    <dbReference type="NCBI Taxonomy" id="85681"/>
    <lineage>
        <taxon>Eukaryota</taxon>
        <taxon>Viridiplantae</taxon>
        <taxon>Streptophyta</taxon>
        <taxon>Embryophyta</taxon>
        <taxon>Tracheophyta</taxon>
        <taxon>Spermatophyta</taxon>
        <taxon>Magnoliopsida</taxon>
        <taxon>eudicotyledons</taxon>
        <taxon>Gunneridae</taxon>
        <taxon>Pentapetalae</taxon>
        <taxon>rosids</taxon>
        <taxon>malvids</taxon>
        <taxon>Sapindales</taxon>
        <taxon>Rutaceae</taxon>
        <taxon>Aurantioideae</taxon>
        <taxon>Citrus</taxon>
    </lineage>
</organism>
<dbReference type="InterPro" id="IPR017441">
    <property type="entry name" value="Protein_kinase_ATP_BS"/>
</dbReference>
<dbReference type="PROSITE" id="PS50011">
    <property type="entry name" value="PROTEIN_KINASE_DOM"/>
    <property type="match status" value="1"/>
</dbReference>
<dbReference type="InterPro" id="IPR001245">
    <property type="entry name" value="Ser-Thr/Tyr_kinase_cat_dom"/>
</dbReference>
<evidence type="ECO:0000256" key="7">
    <source>
        <dbReference type="ARBA" id="ARBA00022614"/>
    </source>
</evidence>
<keyword evidence="9 22" id="KW-0812">Transmembrane</keyword>
<accession>V4T581</accession>
<dbReference type="SUPFAM" id="SSF52058">
    <property type="entry name" value="L domain-like"/>
    <property type="match status" value="1"/>
</dbReference>
<comment type="catalytic activity">
    <reaction evidence="19">
        <text>L-threonyl-[protein] + ATP = O-phospho-L-threonyl-[protein] + ADP + H(+)</text>
        <dbReference type="Rhea" id="RHEA:46608"/>
        <dbReference type="Rhea" id="RHEA-COMP:11060"/>
        <dbReference type="Rhea" id="RHEA-COMP:11605"/>
        <dbReference type="ChEBI" id="CHEBI:15378"/>
        <dbReference type="ChEBI" id="CHEBI:30013"/>
        <dbReference type="ChEBI" id="CHEBI:30616"/>
        <dbReference type="ChEBI" id="CHEBI:61977"/>
        <dbReference type="ChEBI" id="CHEBI:456216"/>
        <dbReference type="EC" id="2.7.11.1"/>
    </reaction>
</comment>
<dbReference type="Gene3D" id="3.80.10.10">
    <property type="entry name" value="Ribonuclease Inhibitor"/>
    <property type="match status" value="3"/>
</dbReference>
<dbReference type="InterPro" id="IPR013210">
    <property type="entry name" value="LRR_N_plant-typ"/>
</dbReference>
<dbReference type="Pfam" id="PF00560">
    <property type="entry name" value="LRR_1"/>
    <property type="match status" value="6"/>
</dbReference>
<protein>
    <recommendedName>
        <fullName evidence="3">non-specific serine/threonine protein kinase</fullName>
        <ecNumber evidence="3">2.7.11.1</ecNumber>
    </recommendedName>
</protein>
<evidence type="ECO:0000256" key="22">
    <source>
        <dbReference type="SAM" id="Phobius"/>
    </source>
</evidence>
<feature type="chain" id="PRO_5004727968" description="non-specific serine/threonine protein kinase" evidence="23">
    <location>
        <begin position="27"/>
        <end position="1008"/>
    </location>
</feature>
<evidence type="ECO:0000256" key="20">
    <source>
        <dbReference type="ARBA" id="ARBA00048679"/>
    </source>
</evidence>
<dbReference type="Pfam" id="PF07714">
    <property type="entry name" value="PK_Tyr_Ser-Thr"/>
    <property type="match status" value="1"/>
</dbReference>
<evidence type="ECO:0000256" key="8">
    <source>
        <dbReference type="ARBA" id="ARBA00022679"/>
    </source>
</evidence>
<dbReference type="InterPro" id="IPR051809">
    <property type="entry name" value="Plant_receptor-like_S/T_kinase"/>
</dbReference>
<keyword evidence="13" id="KW-0418">Kinase</keyword>
<keyword evidence="8" id="KW-0808">Transferase</keyword>
<dbReference type="SUPFAM" id="SSF52047">
    <property type="entry name" value="RNI-like"/>
    <property type="match status" value="1"/>
</dbReference>
<dbReference type="InterPro" id="IPR003591">
    <property type="entry name" value="Leu-rich_rpt_typical-subtyp"/>
</dbReference>
<dbReference type="PANTHER" id="PTHR27008:SF585">
    <property type="entry name" value="PROTEIN KINASE DOMAIN-CONTAINING PROTEIN"/>
    <property type="match status" value="1"/>
</dbReference>
<dbReference type="PANTHER" id="PTHR27008">
    <property type="entry name" value="OS04G0122200 PROTEIN"/>
    <property type="match status" value="1"/>
</dbReference>
<evidence type="ECO:0000256" key="3">
    <source>
        <dbReference type="ARBA" id="ARBA00012513"/>
    </source>
</evidence>
<dbReference type="Pfam" id="PF13855">
    <property type="entry name" value="LRR_8"/>
    <property type="match status" value="2"/>
</dbReference>
<evidence type="ECO:0000256" key="10">
    <source>
        <dbReference type="ARBA" id="ARBA00022729"/>
    </source>
</evidence>
<feature type="transmembrane region" description="Helical" evidence="22">
    <location>
        <begin position="660"/>
        <end position="681"/>
    </location>
</feature>
<name>V4T581_CITCL</name>
<evidence type="ECO:0000313" key="26">
    <source>
        <dbReference type="Proteomes" id="UP000030687"/>
    </source>
</evidence>
<keyword evidence="14 21" id="KW-0067">ATP-binding</keyword>
<dbReference type="InterPro" id="IPR057013">
    <property type="entry name" value="LRR_ComC"/>
</dbReference>
<keyword evidence="4" id="KW-1003">Cell membrane</keyword>
<dbReference type="PRINTS" id="PR00019">
    <property type="entry name" value="LEURICHRPT"/>
</dbReference>
<evidence type="ECO:0000256" key="14">
    <source>
        <dbReference type="ARBA" id="ARBA00022840"/>
    </source>
</evidence>
<evidence type="ECO:0000256" key="6">
    <source>
        <dbReference type="ARBA" id="ARBA00022553"/>
    </source>
</evidence>
<dbReference type="GO" id="GO:0004674">
    <property type="term" value="F:protein serine/threonine kinase activity"/>
    <property type="evidence" value="ECO:0007669"/>
    <property type="project" value="UniProtKB-KW"/>
</dbReference>
<evidence type="ECO:0000256" key="11">
    <source>
        <dbReference type="ARBA" id="ARBA00022737"/>
    </source>
</evidence>
<dbReference type="FunFam" id="3.80.10.10:FF:000383">
    <property type="entry name" value="Leucine-rich repeat receptor protein kinase EMS1"/>
    <property type="match status" value="1"/>
</dbReference>
<comment type="subcellular location">
    <subcellularLocation>
        <location evidence="1">Cell membrane</location>
        <topology evidence="1">Single-pass membrane protein</topology>
    </subcellularLocation>
</comment>
<dbReference type="InterPro" id="IPR000719">
    <property type="entry name" value="Prot_kinase_dom"/>
</dbReference>
<dbReference type="PROSITE" id="PS00108">
    <property type="entry name" value="PROTEIN_KINASE_ST"/>
    <property type="match status" value="1"/>
</dbReference>
<dbReference type="Pfam" id="PF08263">
    <property type="entry name" value="LRRNT_2"/>
    <property type="match status" value="1"/>
</dbReference>
<dbReference type="Pfam" id="PF24141">
    <property type="entry name" value="LRR_ComC"/>
    <property type="match status" value="1"/>
</dbReference>
<dbReference type="AlphaFoldDB" id="V4T581"/>
<keyword evidence="10 23" id="KW-0732">Signal</keyword>
<proteinExistence type="inferred from homology"/>
<dbReference type="FunFam" id="3.80.10.10:FF:000095">
    <property type="entry name" value="LRR receptor-like serine/threonine-protein kinase GSO1"/>
    <property type="match status" value="2"/>
</dbReference>
<dbReference type="SMART" id="SM00220">
    <property type="entry name" value="S_TKc"/>
    <property type="match status" value="1"/>
</dbReference>
<evidence type="ECO:0000256" key="15">
    <source>
        <dbReference type="ARBA" id="ARBA00022989"/>
    </source>
</evidence>
<evidence type="ECO:0000256" key="12">
    <source>
        <dbReference type="ARBA" id="ARBA00022741"/>
    </source>
</evidence>
<evidence type="ECO:0000256" key="17">
    <source>
        <dbReference type="ARBA" id="ARBA00023170"/>
    </source>
</evidence>
<dbReference type="GO" id="GO:0005886">
    <property type="term" value="C:plasma membrane"/>
    <property type="evidence" value="ECO:0007669"/>
    <property type="project" value="UniProtKB-SubCell"/>
</dbReference>
<evidence type="ECO:0000256" key="18">
    <source>
        <dbReference type="ARBA" id="ARBA00023180"/>
    </source>
</evidence>
<comment type="catalytic activity">
    <reaction evidence="20">
        <text>L-seryl-[protein] + ATP = O-phospho-L-seryl-[protein] + ADP + H(+)</text>
        <dbReference type="Rhea" id="RHEA:17989"/>
        <dbReference type="Rhea" id="RHEA-COMP:9863"/>
        <dbReference type="Rhea" id="RHEA-COMP:11604"/>
        <dbReference type="ChEBI" id="CHEBI:15378"/>
        <dbReference type="ChEBI" id="CHEBI:29999"/>
        <dbReference type="ChEBI" id="CHEBI:30616"/>
        <dbReference type="ChEBI" id="CHEBI:83421"/>
        <dbReference type="ChEBI" id="CHEBI:456216"/>
        <dbReference type="EC" id="2.7.11.1"/>
    </reaction>
</comment>
<dbReference type="Gene3D" id="1.10.510.10">
    <property type="entry name" value="Transferase(Phosphotransferase) domain 1"/>
    <property type="match status" value="1"/>
</dbReference>
<dbReference type="SMART" id="SM00369">
    <property type="entry name" value="LRR_TYP"/>
    <property type="match status" value="9"/>
</dbReference>
<dbReference type="FunFam" id="3.30.200.20:FF:000661">
    <property type="entry name" value="Serine-threonine protein kinase plant-type"/>
    <property type="match status" value="1"/>
</dbReference>
<dbReference type="eggNOG" id="ENOG502QPYS">
    <property type="taxonomic scope" value="Eukaryota"/>
</dbReference>
<dbReference type="PROSITE" id="PS51450">
    <property type="entry name" value="LRR"/>
    <property type="match status" value="2"/>
</dbReference>
<evidence type="ECO:0000256" key="21">
    <source>
        <dbReference type="PROSITE-ProRule" id="PRU10141"/>
    </source>
</evidence>
<evidence type="ECO:0000256" key="5">
    <source>
        <dbReference type="ARBA" id="ARBA00022527"/>
    </source>
</evidence>
<dbReference type="Proteomes" id="UP000030687">
    <property type="component" value="Unassembled WGS sequence"/>
</dbReference>
<evidence type="ECO:0000256" key="1">
    <source>
        <dbReference type="ARBA" id="ARBA00004162"/>
    </source>
</evidence>
<dbReference type="InParanoid" id="V4T581"/>
<feature type="domain" description="Protein kinase" evidence="24">
    <location>
        <begin position="718"/>
        <end position="998"/>
    </location>
</feature>
<evidence type="ECO:0000256" key="9">
    <source>
        <dbReference type="ARBA" id="ARBA00022692"/>
    </source>
</evidence>
<evidence type="ECO:0000259" key="24">
    <source>
        <dbReference type="PROSITE" id="PS50011"/>
    </source>
</evidence>
<keyword evidence="5" id="KW-0723">Serine/threonine-protein kinase</keyword>
<dbReference type="InterPro" id="IPR001611">
    <property type="entry name" value="Leu-rich_rpt"/>
</dbReference>
<keyword evidence="6" id="KW-0597">Phosphoprotein</keyword>
<dbReference type="SMART" id="SM00365">
    <property type="entry name" value="LRR_SD22"/>
    <property type="match status" value="7"/>
</dbReference>
<evidence type="ECO:0000313" key="25">
    <source>
        <dbReference type="EMBL" id="ESR44686.1"/>
    </source>
</evidence>
<evidence type="ECO:0000256" key="13">
    <source>
        <dbReference type="ARBA" id="ARBA00022777"/>
    </source>
</evidence>
<dbReference type="OMA" id="QYFYAES"/>
<dbReference type="PROSITE" id="PS00107">
    <property type="entry name" value="PROTEIN_KINASE_ATP"/>
    <property type="match status" value="1"/>
</dbReference>
<keyword evidence="11" id="KW-0677">Repeat</keyword>
<feature type="binding site" evidence="21">
    <location>
        <position position="746"/>
    </location>
    <ligand>
        <name>ATP</name>
        <dbReference type="ChEBI" id="CHEBI:30616"/>
    </ligand>
</feature>
<evidence type="ECO:0000256" key="4">
    <source>
        <dbReference type="ARBA" id="ARBA00022475"/>
    </source>
</evidence>
<evidence type="ECO:0000256" key="16">
    <source>
        <dbReference type="ARBA" id="ARBA00023136"/>
    </source>
</evidence>
<dbReference type="EC" id="2.7.11.1" evidence="3"/>
<dbReference type="InterPro" id="IPR011009">
    <property type="entry name" value="Kinase-like_dom_sf"/>
</dbReference>
<keyword evidence="18" id="KW-0325">Glycoprotein</keyword>
<dbReference type="KEGG" id="cic:CICLE_v10003773mg"/>
<keyword evidence="26" id="KW-1185">Reference proteome</keyword>
<feature type="signal peptide" evidence="23">
    <location>
        <begin position="1"/>
        <end position="26"/>
    </location>
</feature>
<evidence type="ECO:0000256" key="2">
    <source>
        <dbReference type="ARBA" id="ARBA00008684"/>
    </source>
</evidence>
<keyword evidence="7" id="KW-0433">Leucine-rich repeat</keyword>
<gene>
    <name evidence="25" type="ORF">CICLE_v10003773mg</name>
</gene>
<dbReference type="EMBL" id="KI536799">
    <property type="protein sequence ID" value="ESR44686.1"/>
    <property type="molecule type" value="Genomic_DNA"/>
</dbReference>
<dbReference type="InterPro" id="IPR008271">
    <property type="entry name" value="Ser/Thr_kinase_AS"/>
</dbReference>
<keyword evidence="12 21" id="KW-0547">Nucleotide-binding</keyword>
<dbReference type="SUPFAM" id="SSF56112">
    <property type="entry name" value="Protein kinase-like (PK-like)"/>
    <property type="match status" value="1"/>
</dbReference>
<reference evidence="25 26" key="1">
    <citation type="submission" date="2013-10" db="EMBL/GenBank/DDBJ databases">
        <authorList>
            <consortium name="International Citrus Genome Consortium"/>
            <person name="Jenkins J."/>
            <person name="Schmutz J."/>
            <person name="Prochnik S."/>
            <person name="Rokhsar D."/>
            <person name="Gmitter F."/>
            <person name="Ollitrault P."/>
            <person name="Machado M."/>
            <person name="Talon M."/>
            <person name="Wincker P."/>
            <person name="Jaillon O."/>
            <person name="Morgante M."/>
        </authorList>
    </citation>
    <scope>NUCLEOTIDE SEQUENCE</scope>
    <source>
        <strain evidence="26">cv. Clemenules</strain>
    </source>
</reference>
<keyword evidence="16 22" id="KW-0472">Membrane</keyword>
<keyword evidence="15 22" id="KW-1133">Transmembrane helix</keyword>
<evidence type="ECO:0000256" key="23">
    <source>
        <dbReference type="SAM" id="SignalP"/>
    </source>
</evidence>
<sequence>MKIDMSLLYFAPIMLLLRYFIMSSLALPTSSVKNITTDQHALLAFKEQVIDPRGILAYNWSVSYPVCSWVGICCDSRHHRVTKLDLSDSSLEGPISAHLGNISFLASLNFSGNNFHGHLPNELRQLRRLKFIDFNFNQLSGVLPSWIGSLPKLRMLSLRNNSFRGPFPDSLYNLSKLETLEMRFNIVGGKIPTKIGNLSKLLHLNLGNNNLQGEIPDEIGNLQNLQNLLLFHNKLTGHIPSAIFNLSTVNLITLAANELSGHLPSTAGNSLQNMEILDLSENRLIGTIPNSITNASRLYALDLSFNYFSGHIPNTFGKLRHLARFTIMGNNLTIPGTSSSTEEDWSFLSSLTNCRDIKRVVLALNPFGGILPPLVGNFSSSLEQFFAYDCQLKGNIPEEIGNLHGLITLSLQNNELNGTIPTSLGRLEKLQSLSLHQNNLQGPIPYELCYLKGLNSLLFYENKLTGSIPPCLASLTSLRNLLLGSNNLTSIIPSSLWTLEGILQIDLSSNSLTGSLPSSMKSLKALILLDLSRNQLSGDIPTAIGGLQELLNLSLAGNLFQGHIPESFGNLTSLEILDLSSNNLSGEIPKSLEKLLYLKHLNVSHNILEGKIPENGPFRNFSAQSFMWNYALCGSPRLQVPPCKDDGTVRRSKKAIVTLFLKYVLPPIVSILLIMTVVVFMRRRNKAAMNSAHQEDFSPLATWRRVSYLEIQRATNGFDECNLLGKGSFGSVYKGILSDGAEVAIKIFNLQLKRAFRSFDSECEVLRSIRHRNLVKILSSCSNVDFKALVLEFMPNGSLEKWLYSHNYFLDIQERLNVMIDVGSALEYLHHGYSPSVVHCDLKPSNILLDENMVAHVSDFGISKLLGDGENFETRTMTMATVGYMAPEYGSEGIVSSKCDVYSYGVLLMETFTRKKPTDEIFAGEMSLKNWVKESLPHGLTNVVDENLLLEEPAFAAKMDCMLSIMYLALDCSMDSPDQRICMKDAVARLNKIRLKFLNDITFIILVM</sequence>
<keyword evidence="17" id="KW-0675">Receptor</keyword>
<dbReference type="FunFam" id="1.10.510.10:FF:000358">
    <property type="entry name" value="Putative leucine-rich repeat receptor-like serine/threonine-protein kinase"/>
    <property type="match status" value="1"/>
</dbReference>
<dbReference type="InterPro" id="IPR032675">
    <property type="entry name" value="LRR_dom_sf"/>
</dbReference>